<organism evidence="2">
    <name type="scientific">Anaerostipes caccae</name>
    <dbReference type="NCBI Taxonomy" id="105841"/>
    <lineage>
        <taxon>Bacteria</taxon>
        <taxon>Bacillati</taxon>
        <taxon>Bacillota</taxon>
        <taxon>Clostridia</taxon>
        <taxon>Lachnospirales</taxon>
        <taxon>Lachnospiraceae</taxon>
        <taxon>Anaerostipes</taxon>
    </lineage>
</organism>
<sequence>MENKIRFRNHISIVAERMGSIFLFLFFALMGGFAQNLKTIAKKDIRLDADFAEVLLPMLGVLAVIGLIIVWQVVVWSKTYISIAENTIVIERNTLNRRKNTIGIKNISNVNTEQNLFEMLMGTCKVKLDTNSLSTADKTDVKIVLKKADAENFRRTVMMLLHQTETGEADEPAAVYDLEQAMEYDMTAGLGDMLVHGLFSVNIISVLVLLGCIVGAADLFVQTFGSGMAGKSIIAVLGSVTVIIFVFFSSLWDIAKGFIQYYDFKAKRQGNKIYLSYGLFKKVHYTIPVEKINAVKLTQSLQARITGRYMAEVINVGMGDDGTDQKAFLVLYSSRNSMQNYLQMLLPEFSDILAAPAEKQPRVVWAAWLIPFSGYLVAIAAGLLTVLEFRPDFLKQTVIAAAGMTLLFLLSAVCRFFTAGVSVKEDYLILVRGYMRRSVICVSYDKIQHINTKQNFIAQKTGIQKGNLHLLASALNMTQSVPYFREEELDVIKSRMLKTSHAQ</sequence>
<evidence type="ECO:0000259" key="1">
    <source>
        <dbReference type="Pfam" id="PF03703"/>
    </source>
</evidence>
<dbReference type="EMBL" id="CACRSQ010000003">
    <property type="protein sequence ID" value="VYT07807.1"/>
    <property type="molecule type" value="Genomic_DNA"/>
</dbReference>
<evidence type="ECO:0000313" key="2">
    <source>
        <dbReference type="EMBL" id="VYT07807.1"/>
    </source>
</evidence>
<feature type="domain" description="YdbS-like PH" evidence="1">
    <location>
        <begin position="417"/>
        <end position="467"/>
    </location>
</feature>
<feature type="domain" description="YdbS-like PH" evidence="1">
    <location>
        <begin position="78"/>
        <end position="155"/>
    </location>
</feature>
<protein>
    <submittedName>
        <fullName evidence="2">Bacterial membrane flanked domain protein</fullName>
    </submittedName>
</protein>
<dbReference type="PANTHER" id="PTHR34473:SF2">
    <property type="entry name" value="UPF0699 TRANSMEMBRANE PROTEIN YDBT"/>
    <property type="match status" value="1"/>
</dbReference>
<dbReference type="AlphaFoldDB" id="A0A6N2TR16"/>
<accession>A0A6N2TR16</accession>
<reference evidence="2" key="1">
    <citation type="submission" date="2019-11" db="EMBL/GenBank/DDBJ databases">
        <authorList>
            <person name="Feng L."/>
        </authorList>
    </citation>
    <scope>NUCLEOTIDE SEQUENCE</scope>
    <source>
        <strain evidence="2">AcaccaeLFYP115</strain>
    </source>
</reference>
<dbReference type="PANTHER" id="PTHR34473">
    <property type="entry name" value="UPF0699 TRANSMEMBRANE PROTEIN YDBS"/>
    <property type="match status" value="1"/>
</dbReference>
<dbReference type="Pfam" id="PF03703">
    <property type="entry name" value="bPH_2"/>
    <property type="match status" value="3"/>
</dbReference>
<gene>
    <name evidence="2" type="ORF">ACLFYP115_01554</name>
</gene>
<feature type="domain" description="YdbS-like PH" evidence="1">
    <location>
        <begin position="262"/>
        <end position="307"/>
    </location>
</feature>
<dbReference type="RefSeq" id="WP_156340536.1">
    <property type="nucleotide sequence ID" value="NZ_BAABZP010000001.1"/>
</dbReference>
<name>A0A6N2TR16_9FIRM</name>
<proteinExistence type="predicted"/>
<dbReference type="InterPro" id="IPR005182">
    <property type="entry name" value="YdbS-like_PH"/>
</dbReference>